<dbReference type="InterPro" id="IPR012337">
    <property type="entry name" value="RNaseH-like_sf"/>
</dbReference>
<comment type="caution">
    <text evidence="1">The sequence shown here is derived from an EMBL/GenBank/DDBJ whole genome shotgun (WGS) entry which is preliminary data.</text>
</comment>
<dbReference type="PANTHER" id="PTHR37984">
    <property type="entry name" value="PROTEIN CBG26694"/>
    <property type="match status" value="1"/>
</dbReference>
<dbReference type="Gene3D" id="3.30.420.10">
    <property type="entry name" value="Ribonuclease H-like superfamily/Ribonuclease H"/>
    <property type="match status" value="1"/>
</dbReference>
<organism evidence="1 2">
    <name type="scientific">Ancylostoma ceylanicum</name>
    <dbReference type="NCBI Taxonomy" id="53326"/>
    <lineage>
        <taxon>Eukaryota</taxon>
        <taxon>Metazoa</taxon>
        <taxon>Ecdysozoa</taxon>
        <taxon>Nematoda</taxon>
        <taxon>Chromadorea</taxon>
        <taxon>Rhabditida</taxon>
        <taxon>Rhabditina</taxon>
        <taxon>Rhabditomorpha</taxon>
        <taxon>Strongyloidea</taxon>
        <taxon>Ancylostomatidae</taxon>
        <taxon>Ancylostomatinae</taxon>
        <taxon>Ancylostoma</taxon>
    </lineage>
</organism>
<evidence type="ECO:0008006" key="3">
    <source>
        <dbReference type="Google" id="ProtNLM"/>
    </source>
</evidence>
<dbReference type="STRING" id="53326.A0A016WTL1"/>
<name>A0A016WTL1_9BILA</name>
<evidence type="ECO:0000313" key="2">
    <source>
        <dbReference type="Proteomes" id="UP000024635"/>
    </source>
</evidence>
<dbReference type="SUPFAM" id="SSF53098">
    <property type="entry name" value="Ribonuclease H-like"/>
    <property type="match status" value="1"/>
</dbReference>
<dbReference type="Proteomes" id="UP000024635">
    <property type="component" value="Unassembled WGS sequence"/>
</dbReference>
<evidence type="ECO:0000313" key="1">
    <source>
        <dbReference type="EMBL" id="EYC42562.1"/>
    </source>
</evidence>
<accession>A0A016WTL1</accession>
<proteinExistence type="predicted"/>
<keyword evidence="2" id="KW-1185">Reference proteome</keyword>
<dbReference type="PANTHER" id="PTHR37984:SF5">
    <property type="entry name" value="PROTEIN NYNRIN-LIKE"/>
    <property type="match status" value="1"/>
</dbReference>
<dbReference type="OrthoDB" id="5851910at2759"/>
<dbReference type="InterPro" id="IPR036397">
    <property type="entry name" value="RNaseH_sf"/>
</dbReference>
<sequence>MYRTNITKDIEDYVRGCRNCQEVAKAPLKTELFSWPNEKQPWSRVHIDYAGPLNGMMFLVIVDAHSKWSEIIEMTSTTSAATIRQLTRLFASSAIQLLRCPTTEASSLLRSLRSSAAQKA</sequence>
<dbReference type="EMBL" id="JARK01000126">
    <property type="protein sequence ID" value="EYC42562.1"/>
    <property type="molecule type" value="Genomic_DNA"/>
</dbReference>
<dbReference type="InterPro" id="IPR050951">
    <property type="entry name" value="Retrovirus_Pol_polyprotein"/>
</dbReference>
<dbReference type="GO" id="GO:0003676">
    <property type="term" value="F:nucleic acid binding"/>
    <property type="evidence" value="ECO:0007669"/>
    <property type="project" value="InterPro"/>
</dbReference>
<reference evidence="2" key="1">
    <citation type="journal article" date="2015" name="Nat. Genet.">
        <title>The genome and transcriptome of the zoonotic hookworm Ancylostoma ceylanicum identify infection-specific gene families.</title>
        <authorList>
            <person name="Schwarz E.M."/>
            <person name="Hu Y."/>
            <person name="Antoshechkin I."/>
            <person name="Miller M.M."/>
            <person name="Sternberg P.W."/>
            <person name="Aroian R.V."/>
        </authorList>
    </citation>
    <scope>NUCLEOTIDE SEQUENCE</scope>
    <source>
        <strain evidence="2">HY135</strain>
    </source>
</reference>
<gene>
    <name evidence="1" type="primary">Acey_s0526.g2934</name>
    <name evidence="1" type="ORF">Y032_0526g2934</name>
</gene>
<dbReference type="AlphaFoldDB" id="A0A016WTL1"/>
<protein>
    <recommendedName>
        <fullName evidence="3">Integrase zinc-binding domain-containing protein</fullName>
    </recommendedName>
</protein>